<dbReference type="Proteomes" id="UP000053286">
    <property type="component" value="Unassembled WGS sequence"/>
</dbReference>
<feature type="non-terminal residue" evidence="7">
    <location>
        <position position="1"/>
    </location>
</feature>
<feature type="domain" description="Ciliary microtubule inner protein 2A-C-like" evidence="6">
    <location>
        <begin position="61"/>
        <end position="91"/>
    </location>
</feature>
<keyword evidence="2" id="KW-0963">Cytoplasm</keyword>
<organism evidence="7 8">
    <name type="scientific">Aptenodytes forsteri</name>
    <name type="common">Emperor penguin</name>
    <dbReference type="NCBI Taxonomy" id="9233"/>
    <lineage>
        <taxon>Eukaryota</taxon>
        <taxon>Metazoa</taxon>
        <taxon>Chordata</taxon>
        <taxon>Craniata</taxon>
        <taxon>Vertebrata</taxon>
        <taxon>Euteleostomi</taxon>
        <taxon>Archelosauria</taxon>
        <taxon>Archosauria</taxon>
        <taxon>Dinosauria</taxon>
        <taxon>Saurischia</taxon>
        <taxon>Theropoda</taxon>
        <taxon>Coelurosauria</taxon>
        <taxon>Aves</taxon>
        <taxon>Neognathae</taxon>
        <taxon>Neoaves</taxon>
        <taxon>Aequornithes</taxon>
        <taxon>Sphenisciformes</taxon>
        <taxon>Spheniscidae</taxon>
        <taxon>Aptenodytes</taxon>
    </lineage>
</organism>
<evidence type="ECO:0000256" key="5">
    <source>
        <dbReference type="ARBA" id="ARBA00035661"/>
    </source>
</evidence>
<dbReference type="AlphaFoldDB" id="A0A087RAE3"/>
<keyword evidence="4" id="KW-0966">Cell projection</keyword>
<feature type="non-terminal residue" evidence="7">
    <location>
        <position position="100"/>
    </location>
</feature>
<accession>A0A087RAE3</accession>
<reference evidence="7 8" key="1">
    <citation type="submission" date="2014-04" db="EMBL/GenBank/DDBJ databases">
        <title>Genome evolution of avian class.</title>
        <authorList>
            <person name="Zhang G."/>
            <person name="Li C."/>
        </authorList>
    </citation>
    <scope>NUCLEOTIDE SEQUENCE [LARGE SCALE GENOMIC DNA]</scope>
    <source>
        <strain evidence="7">BGI_AS27</strain>
    </source>
</reference>
<comment type="similarity">
    <text evidence="5">Belongs to the CIMIP2 family.</text>
</comment>
<evidence type="ECO:0000256" key="2">
    <source>
        <dbReference type="ARBA" id="ARBA00022490"/>
    </source>
</evidence>
<dbReference type="PANTHER" id="PTHR47299:SF1">
    <property type="entry name" value="PROTEIN FAM166A"/>
    <property type="match status" value="1"/>
</dbReference>
<comment type="subcellular location">
    <subcellularLocation>
        <location evidence="1">Cytoplasm</location>
        <location evidence="1">Cytoskeleton</location>
        <location evidence="1">Cilium axoneme</location>
    </subcellularLocation>
</comment>
<dbReference type="GO" id="GO:0015630">
    <property type="term" value="C:microtubule cytoskeleton"/>
    <property type="evidence" value="ECO:0007669"/>
    <property type="project" value="UniProtKB-ARBA"/>
</dbReference>
<sequence length="100" mass="11603">GYAGFIPCLTWVNGVNYIQGVKEAMNEFDRHQFLQRNPACSFGKRFPQTYWPNNRIYTSAGLIPSYMGFVPDLRHTYALTFGNSTRKAYQKEQRRRACAL</sequence>
<dbReference type="EMBL" id="KL226247">
    <property type="protein sequence ID" value="KFM10447.1"/>
    <property type="molecule type" value="Genomic_DNA"/>
</dbReference>
<gene>
    <name evidence="7" type="ORF">AS27_11474</name>
</gene>
<dbReference type="Pfam" id="PF10629">
    <property type="entry name" value="CMI2B-like"/>
    <property type="match status" value="1"/>
</dbReference>
<dbReference type="InterPro" id="IPR018902">
    <property type="entry name" value="CMI2A-C-like_dom"/>
</dbReference>
<evidence type="ECO:0000256" key="4">
    <source>
        <dbReference type="ARBA" id="ARBA00023273"/>
    </source>
</evidence>
<evidence type="ECO:0000256" key="3">
    <source>
        <dbReference type="ARBA" id="ARBA00023212"/>
    </source>
</evidence>
<protein>
    <submittedName>
        <fullName evidence="7">Protein FAM166A</fullName>
    </submittedName>
</protein>
<evidence type="ECO:0000313" key="7">
    <source>
        <dbReference type="EMBL" id="KFM10447.1"/>
    </source>
</evidence>
<dbReference type="GO" id="GO:0005634">
    <property type="term" value="C:nucleus"/>
    <property type="evidence" value="ECO:0007669"/>
    <property type="project" value="TreeGrafter"/>
</dbReference>
<keyword evidence="3" id="KW-0206">Cytoskeleton</keyword>
<name>A0A087RAE3_APTFO</name>
<evidence type="ECO:0000313" key="8">
    <source>
        <dbReference type="Proteomes" id="UP000053286"/>
    </source>
</evidence>
<evidence type="ECO:0000259" key="6">
    <source>
        <dbReference type="Pfam" id="PF10629"/>
    </source>
</evidence>
<proteinExistence type="inferred from homology"/>
<keyword evidence="8" id="KW-1185">Reference proteome</keyword>
<evidence type="ECO:0000256" key="1">
    <source>
        <dbReference type="ARBA" id="ARBA00004430"/>
    </source>
</evidence>
<dbReference type="InterPro" id="IPR052683">
    <property type="entry name" value="CIMIP2A"/>
</dbReference>
<dbReference type="PANTHER" id="PTHR47299">
    <property type="entry name" value="PROTEIN FAM166A"/>
    <property type="match status" value="1"/>
</dbReference>
<dbReference type="GO" id="GO:0005930">
    <property type="term" value="C:axoneme"/>
    <property type="evidence" value="ECO:0007669"/>
    <property type="project" value="UniProtKB-SubCell"/>
</dbReference>